<evidence type="ECO:0000256" key="8">
    <source>
        <dbReference type="ARBA" id="ARBA00023237"/>
    </source>
</evidence>
<dbReference type="Gene3D" id="2.60.40.2610">
    <property type="entry name" value="Outer membrane usher protein FimD, plug domain"/>
    <property type="match status" value="1"/>
</dbReference>
<dbReference type="Proteomes" id="UP000477739">
    <property type="component" value="Unassembled WGS sequence"/>
</dbReference>
<dbReference type="InterPro" id="IPR037224">
    <property type="entry name" value="PapC_N_sf"/>
</dbReference>
<protein>
    <submittedName>
        <fullName evidence="12">Fimbria/pilus outer membrane usher protein</fullName>
    </submittedName>
</protein>
<evidence type="ECO:0000313" key="12">
    <source>
        <dbReference type="EMBL" id="MTH47820.1"/>
    </source>
</evidence>
<keyword evidence="4" id="KW-1134">Transmembrane beta strand</keyword>
<evidence type="ECO:0000256" key="4">
    <source>
        <dbReference type="ARBA" id="ARBA00022452"/>
    </source>
</evidence>
<name>A0A6L6IS27_9ENTR</name>
<dbReference type="OrthoDB" id="6554712at2"/>
<keyword evidence="6 9" id="KW-0732">Signal</keyword>
<evidence type="ECO:0000259" key="10">
    <source>
        <dbReference type="Pfam" id="PF13953"/>
    </source>
</evidence>
<dbReference type="InterPro" id="IPR025885">
    <property type="entry name" value="PapC_N"/>
</dbReference>
<dbReference type="Pfam" id="PF13953">
    <property type="entry name" value="PapC_C"/>
    <property type="match status" value="1"/>
</dbReference>
<reference evidence="12 13" key="1">
    <citation type="submission" date="2019-11" db="EMBL/GenBank/DDBJ databases">
        <title>Escherichia alba sp. nov. isolated from the gut of plastic-eating superworms Zophobas atratus.</title>
        <authorList>
            <person name="Yang Y."/>
        </authorList>
    </citation>
    <scope>NUCLEOTIDE SEQUENCE [LARGE SCALE GENOMIC DNA]</scope>
    <source>
        <strain evidence="13">BIT-B35</strain>
    </source>
</reference>
<evidence type="ECO:0000256" key="1">
    <source>
        <dbReference type="ARBA" id="ARBA00004571"/>
    </source>
</evidence>
<proteinExistence type="inferred from homology"/>
<dbReference type="RefSeq" id="WP_155109371.1">
    <property type="nucleotide sequence ID" value="NZ_WMJZ01000024.1"/>
</dbReference>
<feature type="domain" description="PapC-like C-terminal" evidence="10">
    <location>
        <begin position="765"/>
        <end position="814"/>
    </location>
</feature>
<dbReference type="Pfam" id="PF13954">
    <property type="entry name" value="PapC_N"/>
    <property type="match status" value="1"/>
</dbReference>
<dbReference type="SUPFAM" id="SSF141729">
    <property type="entry name" value="FimD N-terminal domain-like"/>
    <property type="match status" value="1"/>
</dbReference>
<gene>
    <name evidence="12" type="ORF">GJV78_16420</name>
</gene>
<dbReference type="GO" id="GO:0009279">
    <property type="term" value="C:cell outer membrane"/>
    <property type="evidence" value="ECO:0007669"/>
    <property type="project" value="UniProtKB-SubCell"/>
</dbReference>
<evidence type="ECO:0000259" key="11">
    <source>
        <dbReference type="Pfam" id="PF13954"/>
    </source>
</evidence>
<dbReference type="InterPro" id="IPR000015">
    <property type="entry name" value="Fimb_usher"/>
</dbReference>
<feature type="domain" description="PapC N-terminal" evidence="11">
    <location>
        <begin position="26"/>
        <end position="162"/>
    </location>
</feature>
<keyword evidence="8" id="KW-0998">Cell outer membrane</keyword>
<evidence type="ECO:0000256" key="7">
    <source>
        <dbReference type="ARBA" id="ARBA00023136"/>
    </source>
</evidence>
<dbReference type="InterPro" id="IPR043142">
    <property type="entry name" value="PapC-like_C_sf"/>
</dbReference>
<dbReference type="PANTHER" id="PTHR30451">
    <property type="entry name" value="OUTER MEMBRANE USHER PROTEIN"/>
    <property type="match status" value="1"/>
</dbReference>
<evidence type="ECO:0000313" key="13">
    <source>
        <dbReference type="Proteomes" id="UP000477739"/>
    </source>
</evidence>
<comment type="caution">
    <text evidence="12">The sequence shown here is derived from an EMBL/GenBank/DDBJ whole genome shotgun (WGS) entry which is preliminary data.</text>
</comment>
<feature type="signal peptide" evidence="9">
    <location>
        <begin position="1"/>
        <end position="23"/>
    </location>
</feature>
<dbReference type="AlphaFoldDB" id="A0A6L6IS27"/>
<dbReference type="Pfam" id="PF00577">
    <property type="entry name" value="Usher"/>
    <property type="match status" value="1"/>
</dbReference>
<comment type="subcellular location">
    <subcellularLocation>
        <location evidence="1">Cell outer membrane</location>
        <topology evidence="1">Multi-pass membrane protein</topology>
    </subcellularLocation>
</comment>
<dbReference type="GO" id="GO:0015473">
    <property type="term" value="F:fimbrial usher porin activity"/>
    <property type="evidence" value="ECO:0007669"/>
    <property type="project" value="InterPro"/>
</dbReference>
<evidence type="ECO:0000256" key="3">
    <source>
        <dbReference type="ARBA" id="ARBA00022448"/>
    </source>
</evidence>
<dbReference type="EMBL" id="WMJZ01000024">
    <property type="protein sequence ID" value="MTH47820.1"/>
    <property type="molecule type" value="Genomic_DNA"/>
</dbReference>
<keyword evidence="3" id="KW-0813">Transport</keyword>
<keyword evidence="7" id="KW-0472">Membrane</keyword>
<evidence type="ECO:0000256" key="9">
    <source>
        <dbReference type="SAM" id="SignalP"/>
    </source>
</evidence>
<dbReference type="InterPro" id="IPR025949">
    <property type="entry name" value="PapC-like_C"/>
</dbReference>
<dbReference type="PANTHER" id="PTHR30451:SF3">
    <property type="entry name" value="OUTER MEMBRANE USHER PROTEIN HTRE-RELATED"/>
    <property type="match status" value="1"/>
</dbReference>
<evidence type="ECO:0000256" key="2">
    <source>
        <dbReference type="ARBA" id="ARBA00008064"/>
    </source>
</evidence>
<dbReference type="Gene3D" id="3.10.20.410">
    <property type="match status" value="1"/>
</dbReference>
<evidence type="ECO:0000256" key="5">
    <source>
        <dbReference type="ARBA" id="ARBA00022692"/>
    </source>
</evidence>
<keyword evidence="5" id="KW-0812">Transmembrane</keyword>
<evidence type="ECO:0000256" key="6">
    <source>
        <dbReference type="ARBA" id="ARBA00022729"/>
    </source>
</evidence>
<accession>A0A6L6IS27</accession>
<dbReference type="GO" id="GO:0009297">
    <property type="term" value="P:pilus assembly"/>
    <property type="evidence" value="ECO:0007669"/>
    <property type="project" value="InterPro"/>
</dbReference>
<dbReference type="InterPro" id="IPR042186">
    <property type="entry name" value="FimD_plug_dom"/>
</dbReference>
<sequence length="831" mass="91572">MKQTRDALCWLALCPLLAVQESAAVTFNTSLLAGASGESDLSRFFEDRNMLAGRQEMDIYVNDDWKGRYNLLFGDDSQHIQIKKSDAALLGLDLSALKTPPFDPDFYTLQQVVQGGSVAVNSGTLSVRLTVPQRFVEHTEAGYVPPRFWNEGVPALLLSWNSTWYKTFARQGGSGGDDNFYTGLESGANLAGWQFRDSSAFRKRSGDGGSWQNNTRFIRKPLAAIKSSLTAGDFYSGGTLFDSIRTRGVSLASDLAMRPNSQQGFSPVVRGVAQTNAMVSVVQNGVTIYQENVPPGQFILDNIQPTGSSGDLLVKVREADGREQIFTVPFSAVPGMLKEGVSQYDLVAGRVKQANTRYEPPFVRGTVRYGFNNLVTGYAGALFSKEYRAGLLGAGWNFPIGALSVDMTHADTRLPYKRQSGQSLRVSYSKFFNTTATNFTLAAYRYSTKGYYSFSDAIYSRDGYSRYRNYRNNFEPRNPDEAAPVDLNTWDALRSARPRNTFTLNLNQRLGDSLGTLFFSGTWRDYWNQQNANREYQLGYSNVWQRLNYAVSASRVRNDQRQEETRLYLTLSVPFSLFDNSAWLSAGISTTRSRYQQSNVTLSGSALESQRLTWTLSGANQQGGQNTASANLAWRSRFSTLSGSYSESGDYRQAGLSARGSVVAIPWHVLASNEMGNTLMVVEAPKAKGLMVNGDSSIVTNGDGLALIPYATPYRKNTITLTNTEAMSGAEVKGNQANSIPYEGSVNVIRFATDTRRSWTFRALDGAGRALPFGAEVVDKKGQTAGYVGQASVLYVKADNAPERLEVLMKNRRCVLVHPPLSLDGPPAQCR</sequence>
<dbReference type="Gene3D" id="2.60.40.2070">
    <property type="match status" value="1"/>
</dbReference>
<dbReference type="Gene3D" id="2.60.40.3110">
    <property type="match status" value="1"/>
</dbReference>
<comment type="similarity">
    <text evidence="2">Belongs to the fimbrial export usher family.</text>
</comment>
<keyword evidence="13" id="KW-1185">Reference proteome</keyword>
<feature type="chain" id="PRO_5026711462" evidence="9">
    <location>
        <begin position="24"/>
        <end position="831"/>
    </location>
</feature>
<dbReference type="FunFam" id="2.60.40.3110:FF:000001">
    <property type="entry name" value="Putative fimbrial outer membrane usher"/>
    <property type="match status" value="1"/>
</dbReference>
<organism evidence="12 13">
    <name type="scientific">Intestinirhabdus alba</name>
    <dbReference type="NCBI Taxonomy" id="2899544"/>
    <lineage>
        <taxon>Bacteria</taxon>
        <taxon>Pseudomonadati</taxon>
        <taxon>Pseudomonadota</taxon>
        <taxon>Gammaproteobacteria</taxon>
        <taxon>Enterobacterales</taxon>
        <taxon>Enterobacteriaceae</taxon>
        <taxon>Intestinirhabdus</taxon>
    </lineage>
</organism>